<sequence>MPGEVPTSNSNSKRQAGTARIAWYSVHLGPPSIQYLIGSHTWDAAACTPPCSPTLVKLWLSKLSTPKRRSCC</sequence>
<protein>
    <submittedName>
        <fullName evidence="1">Uncharacterized protein</fullName>
    </submittedName>
</protein>
<dbReference type="Proteomes" id="UP000830671">
    <property type="component" value="Chromosome 6"/>
</dbReference>
<dbReference type="KEGG" id="clup:CLUP02_12195"/>
<dbReference type="RefSeq" id="XP_049148304.1">
    <property type="nucleotide sequence ID" value="XM_049291159.1"/>
</dbReference>
<keyword evidence="2" id="KW-1185">Reference proteome</keyword>
<gene>
    <name evidence="1" type="ORF">CLUP02_12195</name>
</gene>
<name>A0A9Q8WK83_9PEZI</name>
<evidence type="ECO:0000313" key="1">
    <source>
        <dbReference type="EMBL" id="UQC86693.1"/>
    </source>
</evidence>
<dbReference type="AlphaFoldDB" id="A0A9Q8WK83"/>
<dbReference type="GeneID" id="73346169"/>
<dbReference type="EMBL" id="CP019478">
    <property type="protein sequence ID" value="UQC86693.1"/>
    <property type="molecule type" value="Genomic_DNA"/>
</dbReference>
<accession>A0A9Q8WK83</accession>
<reference evidence="1" key="1">
    <citation type="journal article" date="2021" name="Mol. Plant Microbe Interact.">
        <title>Complete Genome Sequence of the Plant-Pathogenic Fungus Colletotrichum lupini.</title>
        <authorList>
            <person name="Baroncelli R."/>
            <person name="Pensec F."/>
            <person name="Da Lio D."/>
            <person name="Boufleur T."/>
            <person name="Vicente I."/>
            <person name="Sarrocco S."/>
            <person name="Picot A."/>
            <person name="Baraldi E."/>
            <person name="Sukno S."/>
            <person name="Thon M."/>
            <person name="Le Floch G."/>
        </authorList>
    </citation>
    <scope>NUCLEOTIDE SEQUENCE</scope>
    <source>
        <strain evidence="1">IMI 504893</strain>
    </source>
</reference>
<proteinExistence type="predicted"/>
<organism evidence="1 2">
    <name type="scientific">Colletotrichum lupini</name>
    <dbReference type="NCBI Taxonomy" id="145971"/>
    <lineage>
        <taxon>Eukaryota</taxon>
        <taxon>Fungi</taxon>
        <taxon>Dikarya</taxon>
        <taxon>Ascomycota</taxon>
        <taxon>Pezizomycotina</taxon>
        <taxon>Sordariomycetes</taxon>
        <taxon>Hypocreomycetidae</taxon>
        <taxon>Glomerellales</taxon>
        <taxon>Glomerellaceae</taxon>
        <taxon>Colletotrichum</taxon>
        <taxon>Colletotrichum acutatum species complex</taxon>
    </lineage>
</organism>
<evidence type="ECO:0000313" key="2">
    <source>
        <dbReference type="Proteomes" id="UP000830671"/>
    </source>
</evidence>